<reference evidence="1" key="1">
    <citation type="submission" date="2025-05" db="UniProtKB">
        <authorList>
            <consortium name="EnsemblMetazoa"/>
        </authorList>
    </citation>
    <scope>IDENTIFICATION</scope>
</reference>
<evidence type="ECO:0000313" key="2">
    <source>
        <dbReference type="Proteomes" id="UP001652700"/>
    </source>
</evidence>
<protein>
    <recommendedName>
        <fullName evidence="3">Nucleic-acid-binding protein from mobile element jockey</fullName>
    </recommendedName>
</protein>
<dbReference type="Proteomes" id="UP001652700">
    <property type="component" value="Unplaced"/>
</dbReference>
<evidence type="ECO:0000313" key="1">
    <source>
        <dbReference type="EnsemblMetazoa" id="XP_050516597.1"/>
    </source>
</evidence>
<dbReference type="RefSeq" id="XP_050516597.1">
    <property type="nucleotide sequence ID" value="XM_050660640.1"/>
</dbReference>
<organism evidence="1 2">
    <name type="scientific">Diabrotica virgifera virgifera</name>
    <name type="common">western corn rootworm</name>
    <dbReference type="NCBI Taxonomy" id="50390"/>
    <lineage>
        <taxon>Eukaryota</taxon>
        <taxon>Metazoa</taxon>
        <taxon>Ecdysozoa</taxon>
        <taxon>Arthropoda</taxon>
        <taxon>Hexapoda</taxon>
        <taxon>Insecta</taxon>
        <taxon>Pterygota</taxon>
        <taxon>Neoptera</taxon>
        <taxon>Endopterygota</taxon>
        <taxon>Coleoptera</taxon>
        <taxon>Polyphaga</taxon>
        <taxon>Cucujiformia</taxon>
        <taxon>Chrysomeloidea</taxon>
        <taxon>Chrysomelidae</taxon>
        <taxon>Galerucinae</taxon>
        <taxon>Diabroticina</taxon>
        <taxon>Diabroticites</taxon>
        <taxon>Diabrotica</taxon>
    </lineage>
</organism>
<evidence type="ECO:0008006" key="3">
    <source>
        <dbReference type="Google" id="ProtNLM"/>
    </source>
</evidence>
<dbReference type="EnsemblMetazoa" id="XM_050660640.1">
    <property type="protein sequence ID" value="XP_050516597.1"/>
    <property type="gene ID" value="LOC126891463"/>
</dbReference>
<name>A0ABM5L2D3_DIAVI</name>
<sequence>MYDLHCKFEVLQVTRLNRRQVDENGTQYIPTKTCIVSFKSQVLPKYIKINKVLKKVEPYKQKVLLCFNCLRFGHTGGQCKSRARCDKCQESHNSKECKKTGLTPKCFNCSGDHFTTNLSACQEFQRQKLIKDAMSSNNISYQDANKQFPRNSYAKVTSITTEQTTNLSCLKTFPPLNPNNYIPTQLQLNSINKMSTNNIFYNNNSNSTNSRTFKRQTK</sequence>
<accession>A0ABM5L2D3</accession>
<keyword evidence="2" id="KW-1185">Reference proteome</keyword>
<dbReference type="GeneID" id="126891463"/>
<proteinExistence type="predicted"/>